<dbReference type="AlphaFoldDB" id="X0SWC6"/>
<sequence>MTVNERVAKLEALLVGNGGKGLYEIEDEHFKEFKEFKKRFYAFIFSAISIWIAGTAVLANLLIQLRG</sequence>
<accession>X0SWC6</accession>
<keyword evidence="1" id="KW-0812">Transmembrane</keyword>
<dbReference type="EMBL" id="BARS01005055">
    <property type="protein sequence ID" value="GAF68100.1"/>
    <property type="molecule type" value="Genomic_DNA"/>
</dbReference>
<protein>
    <submittedName>
        <fullName evidence="2">Uncharacterized protein</fullName>
    </submittedName>
</protein>
<keyword evidence="1" id="KW-0472">Membrane</keyword>
<name>X0SWC6_9ZZZZ</name>
<evidence type="ECO:0000256" key="1">
    <source>
        <dbReference type="SAM" id="Phobius"/>
    </source>
</evidence>
<organism evidence="2">
    <name type="scientific">marine sediment metagenome</name>
    <dbReference type="NCBI Taxonomy" id="412755"/>
    <lineage>
        <taxon>unclassified sequences</taxon>
        <taxon>metagenomes</taxon>
        <taxon>ecological metagenomes</taxon>
    </lineage>
</organism>
<keyword evidence="1" id="KW-1133">Transmembrane helix</keyword>
<evidence type="ECO:0000313" key="2">
    <source>
        <dbReference type="EMBL" id="GAF68100.1"/>
    </source>
</evidence>
<comment type="caution">
    <text evidence="2">The sequence shown here is derived from an EMBL/GenBank/DDBJ whole genome shotgun (WGS) entry which is preliminary data.</text>
</comment>
<gene>
    <name evidence="2" type="ORF">S01H1_09899</name>
</gene>
<proteinExistence type="predicted"/>
<reference evidence="2" key="1">
    <citation type="journal article" date="2014" name="Front. Microbiol.">
        <title>High frequency of phylogenetically diverse reductive dehalogenase-homologous genes in deep subseafloor sedimentary metagenomes.</title>
        <authorList>
            <person name="Kawai M."/>
            <person name="Futagami T."/>
            <person name="Toyoda A."/>
            <person name="Takaki Y."/>
            <person name="Nishi S."/>
            <person name="Hori S."/>
            <person name="Arai W."/>
            <person name="Tsubouchi T."/>
            <person name="Morono Y."/>
            <person name="Uchiyama I."/>
            <person name="Ito T."/>
            <person name="Fujiyama A."/>
            <person name="Inagaki F."/>
            <person name="Takami H."/>
        </authorList>
    </citation>
    <scope>NUCLEOTIDE SEQUENCE</scope>
    <source>
        <strain evidence="2">Expedition CK06-06</strain>
    </source>
</reference>
<feature type="transmembrane region" description="Helical" evidence="1">
    <location>
        <begin position="40"/>
        <end position="63"/>
    </location>
</feature>